<keyword evidence="1" id="KW-0472">Membrane</keyword>
<evidence type="ECO:0000256" key="1">
    <source>
        <dbReference type="SAM" id="Phobius"/>
    </source>
</evidence>
<evidence type="ECO:0000313" key="2">
    <source>
        <dbReference type="EMBL" id="JAD93699.1"/>
    </source>
</evidence>
<keyword evidence="1" id="KW-0812">Transmembrane</keyword>
<organism evidence="2">
    <name type="scientific">Arundo donax</name>
    <name type="common">Giant reed</name>
    <name type="synonym">Donax arundinaceus</name>
    <dbReference type="NCBI Taxonomy" id="35708"/>
    <lineage>
        <taxon>Eukaryota</taxon>
        <taxon>Viridiplantae</taxon>
        <taxon>Streptophyta</taxon>
        <taxon>Embryophyta</taxon>
        <taxon>Tracheophyta</taxon>
        <taxon>Spermatophyta</taxon>
        <taxon>Magnoliopsida</taxon>
        <taxon>Liliopsida</taxon>
        <taxon>Poales</taxon>
        <taxon>Poaceae</taxon>
        <taxon>PACMAD clade</taxon>
        <taxon>Arundinoideae</taxon>
        <taxon>Arundineae</taxon>
        <taxon>Arundo</taxon>
    </lineage>
</organism>
<sequence length="67" mass="7201">MGQPFNDAQSAPKVSMDSSFRFIAGGARPGMSLMFLLCGLTILTTIIAITPQTIRNRNAMMHLSVAT</sequence>
<protein>
    <submittedName>
        <fullName evidence="2">Uncharacterized protein</fullName>
    </submittedName>
</protein>
<feature type="transmembrane region" description="Helical" evidence="1">
    <location>
        <begin position="31"/>
        <end position="51"/>
    </location>
</feature>
<accession>A0A0A9DYT4</accession>
<name>A0A0A9DYT4_ARUDO</name>
<dbReference type="EMBL" id="GBRH01204196">
    <property type="protein sequence ID" value="JAD93699.1"/>
    <property type="molecule type" value="Transcribed_RNA"/>
</dbReference>
<proteinExistence type="predicted"/>
<reference evidence="2" key="2">
    <citation type="journal article" date="2015" name="Data Brief">
        <title>Shoot transcriptome of the giant reed, Arundo donax.</title>
        <authorList>
            <person name="Barrero R.A."/>
            <person name="Guerrero F.D."/>
            <person name="Moolhuijzen P."/>
            <person name="Goolsby J.A."/>
            <person name="Tidwell J."/>
            <person name="Bellgard S.E."/>
            <person name="Bellgard M.I."/>
        </authorList>
    </citation>
    <scope>NUCLEOTIDE SEQUENCE</scope>
    <source>
        <tissue evidence="2">Shoot tissue taken approximately 20 cm above the soil surface</tissue>
    </source>
</reference>
<keyword evidence="1" id="KW-1133">Transmembrane helix</keyword>
<reference evidence="2" key="1">
    <citation type="submission" date="2014-09" db="EMBL/GenBank/DDBJ databases">
        <authorList>
            <person name="Magalhaes I.L.F."/>
            <person name="Oliveira U."/>
            <person name="Santos F.R."/>
            <person name="Vidigal T.H.D.A."/>
            <person name="Brescovit A.D."/>
            <person name="Santos A.J."/>
        </authorList>
    </citation>
    <scope>NUCLEOTIDE SEQUENCE</scope>
    <source>
        <tissue evidence="2">Shoot tissue taken approximately 20 cm above the soil surface</tissue>
    </source>
</reference>
<dbReference type="AlphaFoldDB" id="A0A0A9DYT4"/>